<dbReference type="InterPro" id="IPR010994">
    <property type="entry name" value="RuvA_2-like"/>
</dbReference>
<keyword evidence="2" id="KW-0479">Metal-binding</keyword>
<keyword evidence="1" id="KW-0645">Protease</keyword>
<evidence type="ECO:0000256" key="3">
    <source>
        <dbReference type="ARBA" id="ARBA00022801"/>
    </source>
</evidence>
<protein>
    <submittedName>
        <fullName evidence="8">DNA repair protein RadC</fullName>
    </submittedName>
</protein>
<dbReference type="Pfam" id="PF04002">
    <property type="entry name" value="RadC"/>
    <property type="match status" value="1"/>
</dbReference>
<evidence type="ECO:0000259" key="7">
    <source>
        <dbReference type="PROSITE" id="PS50249"/>
    </source>
</evidence>
<name>A0ABT6YJF4_9BACT</name>
<evidence type="ECO:0000313" key="9">
    <source>
        <dbReference type="Proteomes" id="UP001236569"/>
    </source>
</evidence>
<comment type="caution">
    <text evidence="8">The sequence shown here is derived from an EMBL/GenBank/DDBJ whole genome shotgun (WGS) entry which is preliminary data.</text>
</comment>
<dbReference type="NCBIfam" id="TIGR00608">
    <property type="entry name" value="radc"/>
    <property type="match status" value="1"/>
</dbReference>
<dbReference type="EMBL" id="JASHID010000003">
    <property type="protein sequence ID" value="MDI9863716.1"/>
    <property type="molecule type" value="Genomic_DNA"/>
</dbReference>
<reference evidence="8 9" key="1">
    <citation type="submission" date="2023-05" db="EMBL/GenBank/DDBJ databases">
        <title>Novel species of genus Flectobacillus isolated from stream in China.</title>
        <authorList>
            <person name="Lu H."/>
        </authorList>
    </citation>
    <scope>NUCLEOTIDE SEQUENCE [LARGE SCALE GENOMIC DNA]</scope>
    <source>
        <strain evidence="8 9">DC10W</strain>
    </source>
</reference>
<evidence type="ECO:0000256" key="4">
    <source>
        <dbReference type="ARBA" id="ARBA00022833"/>
    </source>
</evidence>
<proteinExistence type="inferred from homology"/>
<dbReference type="RefSeq" id="WP_283368979.1">
    <property type="nucleotide sequence ID" value="NZ_JASHID010000003.1"/>
</dbReference>
<dbReference type="InterPro" id="IPR001405">
    <property type="entry name" value="UPF0758"/>
</dbReference>
<evidence type="ECO:0000256" key="6">
    <source>
        <dbReference type="RuleBase" id="RU003797"/>
    </source>
</evidence>
<sequence>MSSYSSEHLNIKEWAEEDRPREKLLLKGKAALSDAELLGILIASGIQKLTAVDIAKLILQSVNGDLNQLARLTVKELAKFKGIGEAKAITIVSALELGRRRKEAETPKRPRITSSNDAYQVLKPYMLDLAHEEFWVILLNRANQVIRCQCISSGGVAGTVADPKLIFKLALENLASAMILSHNHPSGNTAPSQADKDLTKKMVEAGKFLDMPVLDHLIFTDKTYLSFADEGILS</sequence>
<dbReference type="InterPro" id="IPR025657">
    <property type="entry name" value="RadC_JAB"/>
</dbReference>
<evidence type="ECO:0000256" key="5">
    <source>
        <dbReference type="ARBA" id="ARBA00023049"/>
    </source>
</evidence>
<dbReference type="PROSITE" id="PS01302">
    <property type="entry name" value="UPF0758"/>
    <property type="match status" value="1"/>
</dbReference>
<dbReference type="Gene3D" id="3.40.140.10">
    <property type="entry name" value="Cytidine Deaminase, domain 2"/>
    <property type="match status" value="1"/>
</dbReference>
<keyword evidence="9" id="KW-1185">Reference proteome</keyword>
<keyword evidence="4" id="KW-0862">Zinc</keyword>
<dbReference type="InterPro" id="IPR037518">
    <property type="entry name" value="MPN"/>
</dbReference>
<dbReference type="Proteomes" id="UP001236569">
    <property type="component" value="Unassembled WGS sequence"/>
</dbReference>
<keyword evidence="3" id="KW-0378">Hydrolase</keyword>
<dbReference type="InterPro" id="IPR046778">
    <property type="entry name" value="UPF0758_N"/>
</dbReference>
<comment type="similarity">
    <text evidence="6">Belongs to the UPF0758 family.</text>
</comment>
<dbReference type="SUPFAM" id="SSF47781">
    <property type="entry name" value="RuvA domain 2-like"/>
    <property type="match status" value="1"/>
</dbReference>
<organism evidence="8 9">
    <name type="scientific">Flectobacillus longus</name>
    <dbReference type="NCBI Taxonomy" id="2984207"/>
    <lineage>
        <taxon>Bacteria</taxon>
        <taxon>Pseudomonadati</taxon>
        <taxon>Bacteroidota</taxon>
        <taxon>Cytophagia</taxon>
        <taxon>Cytophagales</taxon>
        <taxon>Flectobacillaceae</taxon>
        <taxon>Flectobacillus</taxon>
    </lineage>
</organism>
<evidence type="ECO:0000313" key="8">
    <source>
        <dbReference type="EMBL" id="MDI9863716.1"/>
    </source>
</evidence>
<evidence type="ECO:0000256" key="1">
    <source>
        <dbReference type="ARBA" id="ARBA00022670"/>
    </source>
</evidence>
<gene>
    <name evidence="8" type="primary">radC</name>
    <name evidence="8" type="ORF">QM480_05240</name>
</gene>
<dbReference type="InterPro" id="IPR020891">
    <property type="entry name" value="UPF0758_CS"/>
</dbReference>
<dbReference type="PANTHER" id="PTHR30471">
    <property type="entry name" value="DNA REPAIR PROTEIN RADC"/>
    <property type="match status" value="1"/>
</dbReference>
<dbReference type="CDD" id="cd08071">
    <property type="entry name" value="MPN_DUF2466"/>
    <property type="match status" value="1"/>
</dbReference>
<keyword evidence="5" id="KW-0482">Metalloprotease</keyword>
<dbReference type="Pfam" id="PF20582">
    <property type="entry name" value="UPF0758_N"/>
    <property type="match status" value="1"/>
</dbReference>
<dbReference type="NCBIfam" id="NF000642">
    <property type="entry name" value="PRK00024.1"/>
    <property type="match status" value="1"/>
</dbReference>
<dbReference type="PANTHER" id="PTHR30471:SF3">
    <property type="entry name" value="UPF0758 PROTEIN YEES-RELATED"/>
    <property type="match status" value="1"/>
</dbReference>
<dbReference type="PROSITE" id="PS50249">
    <property type="entry name" value="MPN"/>
    <property type="match status" value="1"/>
</dbReference>
<feature type="domain" description="MPN" evidence="7">
    <location>
        <begin position="111"/>
        <end position="233"/>
    </location>
</feature>
<evidence type="ECO:0000256" key="2">
    <source>
        <dbReference type="ARBA" id="ARBA00022723"/>
    </source>
</evidence>
<accession>A0ABT6YJF4</accession>